<proteinExistence type="predicted"/>
<reference evidence="1 2" key="1">
    <citation type="submission" date="2019-05" db="EMBL/GenBank/DDBJ databases">
        <authorList>
            <person name="Qu J.-H."/>
        </authorList>
    </citation>
    <scope>NUCLEOTIDE SEQUENCE [LARGE SCALE GENOMIC DNA]</scope>
    <source>
        <strain evidence="1 2">T17</strain>
    </source>
</reference>
<dbReference type="AlphaFoldDB" id="A0A5R9KVM3"/>
<dbReference type="RefSeq" id="WP_138365498.1">
    <property type="nucleotide sequence ID" value="NZ_VCEJ01000004.1"/>
</dbReference>
<comment type="caution">
    <text evidence="1">The sequence shown here is derived from an EMBL/GenBank/DDBJ whole genome shotgun (WGS) entry which is preliminary data.</text>
</comment>
<dbReference type="InterPro" id="IPR013325">
    <property type="entry name" value="RNA_pol_sigma_r2"/>
</dbReference>
<evidence type="ECO:0000313" key="1">
    <source>
        <dbReference type="EMBL" id="TLV00117.1"/>
    </source>
</evidence>
<protein>
    <submittedName>
        <fullName evidence="1">RNA polymerase subunit sigma-24</fullName>
    </submittedName>
</protein>
<keyword evidence="2" id="KW-1185">Reference proteome</keyword>
<gene>
    <name evidence="1" type="ORF">FEN17_11440</name>
</gene>
<sequence length="107" mass="12548">MTYPYQQILYQVTQGDEAAFNQLYSHFHVTAFKFCSIILKDETEAENITKEVFAKIWNDRVQLNPEGSFQSYLFLNLKNEIFCQMKKYADPAARGQYLDKINSFQGN</sequence>
<dbReference type="GO" id="GO:0006352">
    <property type="term" value="P:DNA-templated transcription initiation"/>
    <property type="evidence" value="ECO:0007669"/>
    <property type="project" value="InterPro"/>
</dbReference>
<organism evidence="1 2">
    <name type="scientific">Dyadobacter luticola</name>
    <dbReference type="NCBI Taxonomy" id="1979387"/>
    <lineage>
        <taxon>Bacteria</taxon>
        <taxon>Pseudomonadati</taxon>
        <taxon>Bacteroidota</taxon>
        <taxon>Cytophagia</taxon>
        <taxon>Cytophagales</taxon>
        <taxon>Spirosomataceae</taxon>
        <taxon>Dyadobacter</taxon>
    </lineage>
</organism>
<dbReference type="EMBL" id="VCEJ01000004">
    <property type="protein sequence ID" value="TLV00117.1"/>
    <property type="molecule type" value="Genomic_DNA"/>
</dbReference>
<dbReference type="GO" id="GO:0003700">
    <property type="term" value="F:DNA-binding transcription factor activity"/>
    <property type="evidence" value="ECO:0007669"/>
    <property type="project" value="InterPro"/>
</dbReference>
<dbReference type="Proteomes" id="UP000306402">
    <property type="component" value="Unassembled WGS sequence"/>
</dbReference>
<dbReference type="Gene3D" id="1.10.1740.10">
    <property type="match status" value="1"/>
</dbReference>
<name>A0A5R9KVM3_9BACT</name>
<dbReference type="OrthoDB" id="655312at2"/>
<accession>A0A5R9KVM3</accession>
<evidence type="ECO:0000313" key="2">
    <source>
        <dbReference type="Proteomes" id="UP000306402"/>
    </source>
</evidence>
<dbReference type="SUPFAM" id="SSF88946">
    <property type="entry name" value="Sigma2 domain of RNA polymerase sigma factors"/>
    <property type="match status" value="1"/>
</dbReference>